<proteinExistence type="predicted"/>
<dbReference type="EMBL" id="CM026425">
    <property type="protein sequence ID" value="KAG0576395.1"/>
    <property type="molecule type" value="Genomic_DNA"/>
</dbReference>
<organism evidence="1 2">
    <name type="scientific">Ceratodon purpureus</name>
    <name type="common">Fire moss</name>
    <name type="synonym">Dicranum purpureum</name>
    <dbReference type="NCBI Taxonomy" id="3225"/>
    <lineage>
        <taxon>Eukaryota</taxon>
        <taxon>Viridiplantae</taxon>
        <taxon>Streptophyta</taxon>
        <taxon>Embryophyta</taxon>
        <taxon>Bryophyta</taxon>
        <taxon>Bryophytina</taxon>
        <taxon>Bryopsida</taxon>
        <taxon>Dicranidae</taxon>
        <taxon>Pseudoditrichales</taxon>
        <taxon>Ditrichaceae</taxon>
        <taxon>Ceratodon</taxon>
    </lineage>
</organism>
<accession>A0A8T0I0G3</accession>
<keyword evidence="2" id="KW-1185">Reference proteome</keyword>
<dbReference type="InterPro" id="IPR011692">
    <property type="entry name" value="Stress_up-reg_Nod19"/>
</dbReference>
<protein>
    <submittedName>
        <fullName evidence="1">Uncharacterized protein</fullName>
    </submittedName>
</protein>
<comment type="caution">
    <text evidence="1">The sequence shown here is derived from an EMBL/GenBank/DDBJ whole genome shotgun (WGS) entry which is preliminary data.</text>
</comment>
<dbReference type="Pfam" id="PF07712">
    <property type="entry name" value="SURNod19"/>
    <property type="match status" value="1"/>
</dbReference>
<evidence type="ECO:0000313" key="1">
    <source>
        <dbReference type="EMBL" id="KAG0576395.1"/>
    </source>
</evidence>
<dbReference type="Proteomes" id="UP000822688">
    <property type="component" value="Chromosome 5"/>
</dbReference>
<sequence length="77" mass="8803">MCILGERMATCTKCRCDVFDFNKSGVVHPPEGYHEGLACCQNETNRDMGEEFLGENVKKLVRILRFRVGHRLSVLLM</sequence>
<gene>
    <name evidence="1" type="ORF">KC19_5G077000</name>
</gene>
<evidence type="ECO:0000313" key="2">
    <source>
        <dbReference type="Proteomes" id="UP000822688"/>
    </source>
</evidence>
<name>A0A8T0I0G3_CERPU</name>
<reference evidence="1" key="1">
    <citation type="submission" date="2020-06" db="EMBL/GenBank/DDBJ databases">
        <title>WGS assembly of Ceratodon purpureus strain R40.</title>
        <authorList>
            <person name="Carey S.B."/>
            <person name="Jenkins J."/>
            <person name="Shu S."/>
            <person name="Lovell J.T."/>
            <person name="Sreedasyam A."/>
            <person name="Maumus F."/>
            <person name="Tiley G.P."/>
            <person name="Fernandez-Pozo N."/>
            <person name="Barry K."/>
            <person name="Chen C."/>
            <person name="Wang M."/>
            <person name="Lipzen A."/>
            <person name="Daum C."/>
            <person name="Saski C.A."/>
            <person name="Payton A.C."/>
            <person name="Mcbreen J.C."/>
            <person name="Conrad R.E."/>
            <person name="Kollar L.M."/>
            <person name="Olsson S."/>
            <person name="Huttunen S."/>
            <person name="Landis J.B."/>
            <person name="Wickett N.J."/>
            <person name="Johnson M.G."/>
            <person name="Rensing S.A."/>
            <person name="Grimwood J."/>
            <person name="Schmutz J."/>
            <person name="Mcdaniel S.F."/>
        </authorList>
    </citation>
    <scope>NUCLEOTIDE SEQUENCE</scope>
    <source>
        <strain evidence="1">R40</strain>
    </source>
</reference>
<dbReference type="AlphaFoldDB" id="A0A8T0I0G3"/>